<evidence type="ECO:0000256" key="3">
    <source>
        <dbReference type="ARBA" id="ARBA00022519"/>
    </source>
</evidence>
<evidence type="ECO:0000256" key="4">
    <source>
        <dbReference type="ARBA" id="ARBA00022679"/>
    </source>
</evidence>
<dbReference type="GO" id="GO:0016746">
    <property type="term" value="F:acyltransferase activity"/>
    <property type="evidence" value="ECO:0007669"/>
    <property type="project" value="UniProtKB-KW"/>
</dbReference>
<keyword evidence="2" id="KW-1003">Cell membrane</keyword>
<name>A0A344TMV7_9BACT</name>
<evidence type="ECO:0000256" key="1">
    <source>
        <dbReference type="ARBA" id="ARBA00004533"/>
    </source>
</evidence>
<evidence type="ECO:0000256" key="2">
    <source>
        <dbReference type="ARBA" id="ARBA00022475"/>
    </source>
</evidence>
<reference evidence="7 8" key="1">
    <citation type="submission" date="2018-07" db="EMBL/GenBank/DDBJ databases">
        <title>Genome sequencing of Runella.</title>
        <authorList>
            <person name="Baek M.-G."/>
            <person name="Yi H."/>
        </authorList>
    </citation>
    <scope>NUCLEOTIDE SEQUENCE [LARGE SCALE GENOMIC DNA]</scope>
    <source>
        <strain evidence="7 8">HYN0085</strain>
    </source>
</reference>
<keyword evidence="6" id="KW-0012">Acyltransferase</keyword>
<evidence type="ECO:0000256" key="6">
    <source>
        <dbReference type="ARBA" id="ARBA00023315"/>
    </source>
</evidence>
<evidence type="ECO:0008006" key="9">
    <source>
        <dbReference type="Google" id="ProtNLM"/>
    </source>
</evidence>
<dbReference type="KEGG" id="run:DR864_20605"/>
<evidence type="ECO:0000256" key="5">
    <source>
        <dbReference type="ARBA" id="ARBA00023136"/>
    </source>
</evidence>
<dbReference type="GO" id="GO:0009247">
    <property type="term" value="P:glycolipid biosynthetic process"/>
    <property type="evidence" value="ECO:0007669"/>
    <property type="project" value="UniProtKB-ARBA"/>
</dbReference>
<proteinExistence type="predicted"/>
<accession>A0A344TMV7</accession>
<keyword evidence="8" id="KW-1185">Reference proteome</keyword>
<keyword evidence="4" id="KW-0808">Transferase</keyword>
<evidence type="ECO:0000313" key="8">
    <source>
        <dbReference type="Proteomes" id="UP000251993"/>
    </source>
</evidence>
<dbReference type="Pfam" id="PF03279">
    <property type="entry name" value="Lip_A_acyltrans"/>
    <property type="match status" value="1"/>
</dbReference>
<dbReference type="InterPro" id="IPR004960">
    <property type="entry name" value="LipA_acyltrans"/>
</dbReference>
<dbReference type="PANTHER" id="PTHR30606:SF10">
    <property type="entry name" value="PHOSPHATIDYLINOSITOL MANNOSIDE ACYLTRANSFERASE"/>
    <property type="match status" value="1"/>
</dbReference>
<gene>
    <name evidence="7" type="ORF">DR864_20605</name>
</gene>
<evidence type="ECO:0000313" key="7">
    <source>
        <dbReference type="EMBL" id="AXE19978.1"/>
    </source>
</evidence>
<comment type="subcellular location">
    <subcellularLocation>
        <location evidence="1">Cell inner membrane</location>
    </subcellularLocation>
</comment>
<protein>
    <recommendedName>
        <fullName evidence="9">Lauroyl/myristoyl acyltransferase</fullName>
    </recommendedName>
</protein>
<keyword evidence="3" id="KW-0997">Cell inner membrane</keyword>
<dbReference type="RefSeq" id="WP_114068744.1">
    <property type="nucleotide sequence ID" value="NZ_CP030850.1"/>
</dbReference>
<organism evidence="7 8">
    <name type="scientific">Runella rosea</name>
    <dbReference type="NCBI Taxonomy" id="2259595"/>
    <lineage>
        <taxon>Bacteria</taxon>
        <taxon>Pseudomonadati</taxon>
        <taxon>Bacteroidota</taxon>
        <taxon>Cytophagia</taxon>
        <taxon>Cytophagales</taxon>
        <taxon>Spirosomataceae</taxon>
        <taxon>Runella</taxon>
    </lineage>
</organism>
<sequence length="369" mass="42517">MRTSDLANYKRALLDCEDALNRVNLHEEEGYTVRFAIFSANLTNFLPEIPQSEHAELFKSLLTNLAFESFERNLLQIGDFCDVKGNIKSLKSNKTPQIFCTFHLGSYRIIANLLIRMGHNFSTIVRQDVYSKQIESMMSYTARMKEKYDTTSEVSVLNAEDPQILLKLVRELKSGRSLLVYLDGNTGTGDEKLDPVDFLSQKINARKGMTYLSYITGVPLVPVVSYRKPDRTNMLYAGEAIKAESGTSREEFSTKTLQYLFDFFAKYVASYPEQWEGWNYIHNALINREDSLQSPPNSAYKRIHYEFNFSRYSIFELQDAPVLFDKILYSTYEISDGLKNYLLKPPFVNPKQALGKFIFKELVRQGILI</sequence>
<dbReference type="Proteomes" id="UP000251993">
    <property type="component" value="Chromosome"/>
</dbReference>
<dbReference type="OrthoDB" id="1373292at2"/>
<dbReference type="GO" id="GO:0005886">
    <property type="term" value="C:plasma membrane"/>
    <property type="evidence" value="ECO:0007669"/>
    <property type="project" value="UniProtKB-SubCell"/>
</dbReference>
<dbReference type="EMBL" id="CP030850">
    <property type="protein sequence ID" value="AXE19978.1"/>
    <property type="molecule type" value="Genomic_DNA"/>
</dbReference>
<dbReference type="PANTHER" id="PTHR30606">
    <property type="entry name" value="LIPID A BIOSYNTHESIS LAUROYL ACYLTRANSFERASE"/>
    <property type="match status" value="1"/>
</dbReference>
<keyword evidence="5" id="KW-0472">Membrane</keyword>
<dbReference type="AlphaFoldDB" id="A0A344TMV7"/>